<dbReference type="Proteomes" id="UP000805193">
    <property type="component" value="Unassembled WGS sequence"/>
</dbReference>
<organism evidence="1 2">
    <name type="scientific">Ixodes persulcatus</name>
    <name type="common">Taiga tick</name>
    <dbReference type="NCBI Taxonomy" id="34615"/>
    <lineage>
        <taxon>Eukaryota</taxon>
        <taxon>Metazoa</taxon>
        <taxon>Ecdysozoa</taxon>
        <taxon>Arthropoda</taxon>
        <taxon>Chelicerata</taxon>
        <taxon>Arachnida</taxon>
        <taxon>Acari</taxon>
        <taxon>Parasitiformes</taxon>
        <taxon>Ixodida</taxon>
        <taxon>Ixodoidea</taxon>
        <taxon>Ixodidae</taxon>
        <taxon>Ixodinae</taxon>
        <taxon>Ixodes</taxon>
    </lineage>
</organism>
<comment type="caution">
    <text evidence="1">The sequence shown here is derived from an EMBL/GenBank/DDBJ whole genome shotgun (WGS) entry which is preliminary data.</text>
</comment>
<keyword evidence="2" id="KW-1185">Reference proteome</keyword>
<evidence type="ECO:0000313" key="1">
    <source>
        <dbReference type="EMBL" id="KAG0424588.1"/>
    </source>
</evidence>
<evidence type="ECO:0000313" key="2">
    <source>
        <dbReference type="Proteomes" id="UP000805193"/>
    </source>
</evidence>
<name>A0AC60PW71_IXOPE</name>
<sequence>MKLPISSTFAVGTVLLVFHNVRGRQAEDVWYSSEASFPEDMKDRVRALLPPLELSLEMTPTLKTVFVSDGPLSAKLGVGFPFELQLFFDGEKQRLRKTRDTNQDRKLLFWALEYGLGKLGLDGRACVLRAICEAANHPFREAGLLGEVLHVLLQIPESGYNGTTLKSYYEADKVGRYEGKCHQRYASCPLSIFSISAIK</sequence>
<proteinExistence type="predicted"/>
<accession>A0AC60PW71</accession>
<dbReference type="EMBL" id="JABSTQ010009955">
    <property type="protein sequence ID" value="KAG0424588.1"/>
    <property type="molecule type" value="Genomic_DNA"/>
</dbReference>
<gene>
    <name evidence="1" type="ORF">HPB47_028183</name>
</gene>
<protein>
    <submittedName>
        <fullName evidence="1">Uncharacterized protein</fullName>
    </submittedName>
</protein>
<reference evidence="1 2" key="1">
    <citation type="journal article" date="2020" name="Cell">
        <title>Large-Scale Comparative Analyses of Tick Genomes Elucidate Their Genetic Diversity and Vector Capacities.</title>
        <authorList>
            <consortium name="Tick Genome and Microbiome Consortium (TIGMIC)"/>
            <person name="Jia N."/>
            <person name="Wang J."/>
            <person name="Shi W."/>
            <person name="Du L."/>
            <person name="Sun Y."/>
            <person name="Zhan W."/>
            <person name="Jiang J.F."/>
            <person name="Wang Q."/>
            <person name="Zhang B."/>
            <person name="Ji P."/>
            <person name="Bell-Sakyi L."/>
            <person name="Cui X.M."/>
            <person name="Yuan T.T."/>
            <person name="Jiang B.G."/>
            <person name="Yang W.F."/>
            <person name="Lam T.T."/>
            <person name="Chang Q.C."/>
            <person name="Ding S.J."/>
            <person name="Wang X.J."/>
            <person name="Zhu J.G."/>
            <person name="Ruan X.D."/>
            <person name="Zhao L."/>
            <person name="Wei J.T."/>
            <person name="Ye R.Z."/>
            <person name="Que T.C."/>
            <person name="Du C.H."/>
            <person name="Zhou Y.H."/>
            <person name="Cheng J.X."/>
            <person name="Dai P.F."/>
            <person name="Guo W.B."/>
            <person name="Han X.H."/>
            <person name="Huang E.J."/>
            <person name="Li L.F."/>
            <person name="Wei W."/>
            <person name="Gao Y.C."/>
            <person name="Liu J.Z."/>
            <person name="Shao H.Z."/>
            <person name="Wang X."/>
            <person name="Wang C.C."/>
            <person name="Yang T.C."/>
            <person name="Huo Q.B."/>
            <person name="Li W."/>
            <person name="Chen H.Y."/>
            <person name="Chen S.E."/>
            <person name="Zhou L.G."/>
            <person name="Ni X.B."/>
            <person name="Tian J.H."/>
            <person name="Sheng Y."/>
            <person name="Liu T."/>
            <person name="Pan Y.S."/>
            <person name="Xia L.Y."/>
            <person name="Li J."/>
            <person name="Zhao F."/>
            <person name="Cao W.C."/>
        </authorList>
    </citation>
    <scope>NUCLEOTIDE SEQUENCE [LARGE SCALE GENOMIC DNA]</scope>
    <source>
        <strain evidence="1">Iper-2018</strain>
    </source>
</reference>